<evidence type="ECO:0000313" key="3">
    <source>
        <dbReference type="EnsemblFungi" id="PTTG_02043-t43_1-p1"/>
    </source>
</evidence>
<feature type="region of interest" description="Disordered" evidence="1">
    <location>
        <begin position="70"/>
        <end position="92"/>
    </location>
</feature>
<protein>
    <submittedName>
        <fullName evidence="2 3">Uncharacterized protein</fullName>
    </submittedName>
</protein>
<dbReference type="EMBL" id="ADAS02000058">
    <property type="protein sequence ID" value="OAV92865.1"/>
    <property type="molecule type" value="Genomic_DNA"/>
</dbReference>
<reference evidence="3 4" key="3">
    <citation type="journal article" date="2017" name="G3 (Bethesda)">
        <title>Comparative analysis highlights variable genome content of wheat rusts and divergence of the mating loci.</title>
        <authorList>
            <person name="Cuomo C.A."/>
            <person name="Bakkeren G."/>
            <person name="Khalil H.B."/>
            <person name="Panwar V."/>
            <person name="Joly D."/>
            <person name="Linning R."/>
            <person name="Sakthikumar S."/>
            <person name="Song X."/>
            <person name="Adiconis X."/>
            <person name="Fan L."/>
            <person name="Goldberg J.M."/>
            <person name="Levin J.Z."/>
            <person name="Young S."/>
            <person name="Zeng Q."/>
            <person name="Anikster Y."/>
            <person name="Bruce M."/>
            <person name="Wang M."/>
            <person name="Yin C."/>
            <person name="McCallum B."/>
            <person name="Szabo L.J."/>
            <person name="Hulbert S."/>
            <person name="Chen X."/>
            <person name="Fellers J.P."/>
        </authorList>
    </citation>
    <scope>NUCLEOTIDE SEQUENCE</scope>
    <source>
        <strain evidence="4">Isolate 1-1 / race 1 (BBBD)</strain>
        <strain evidence="3">isolate 1-1 / race 1 (BBBD)</strain>
    </source>
</reference>
<name>A0A180GJL0_PUCT1</name>
<accession>A0A180GJL0</accession>
<organism evidence="2">
    <name type="scientific">Puccinia triticina (isolate 1-1 / race 1 (BBBD))</name>
    <name type="common">Brown leaf rust fungus</name>
    <dbReference type="NCBI Taxonomy" id="630390"/>
    <lineage>
        <taxon>Eukaryota</taxon>
        <taxon>Fungi</taxon>
        <taxon>Dikarya</taxon>
        <taxon>Basidiomycota</taxon>
        <taxon>Pucciniomycotina</taxon>
        <taxon>Pucciniomycetes</taxon>
        <taxon>Pucciniales</taxon>
        <taxon>Pucciniaceae</taxon>
        <taxon>Puccinia</taxon>
    </lineage>
</organism>
<sequence length="143" mass="16009">MVRSTYRANAQGNQFQGPPQAAGPQSQGPPPLAEPTLDQEDPTTADPLRYEENLVDSRFWNDIEAATKKARTMDDELEENDNPQPPVNPNADWQEVMNNELHNISLAPAGITHSHSQARSTNTRTVASTPWYPFRNQWANTNN</sequence>
<proteinExistence type="predicted"/>
<dbReference type="AlphaFoldDB" id="A0A180GJL0"/>
<evidence type="ECO:0000313" key="4">
    <source>
        <dbReference type="Proteomes" id="UP000005240"/>
    </source>
</evidence>
<feature type="compositionally biased region" description="Low complexity" evidence="1">
    <location>
        <begin position="10"/>
        <end position="26"/>
    </location>
</feature>
<feature type="region of interest" description="Disordered" evidence="1">
    <location>
        <begin position="1"/>
        <end position="51"/>
    </location>
</feature>
<dbReference type="EnsemblFungi" id="PTTG_02043-t43_1">
    <property type="protein sequence ID" value="PTTG_02043-t43_1-p1"/>
    <property type="gene ID" value="PTTG_02043"/>
</dbReference>
<reference evidence="3" key="4">
    <citation type="submission" date="2025-05" db="UniProtKB">
        <authorList>
            <consortium name="EnsemblFungi"/>
        </authorList>
    </citation>
    <scope>IDENTIFICATION</scope>
    <source>
        <strain evidence="3">isolate 1-1 / race 1 (BBBD)</strain>
    </source>
</reference>
<dbReference type="VEuPathDB" id="FungiDB:PTTG_02043"/>
<gene>
    <name evidence="2" type="ORF">PTTG_02043</name>
</gene>
<evidence type="ECO:0000256" key="1">
    <source>
        <dbReference type="SAM" id="MobiDB-lite"/>
    </source>
</evidence>
<reference evidence="2" key="2">
    <citation type="submission" date="2016-05" db="EMBL/GenBank/DDBJ databases">
        <title>Comparative analysis highlights variable genome content of wheat rusts and divergence of the mating loci.</title>
        <authorList>
            <person name="Cuomo C.A."/>
            <person name="Bakkeren G."/>
            <person name="Szabo L."/>
            <person name="Khalil H."/>
            <person name="Joly D."/>
            <person name="Goldberg J."/>
            <person name="Young S."/>
            <person name="Zeng Q."/>
            <person name="Fellers J."/>
        </authorList>
    </citation>
    <scope>NUCLEOTIDE SEQUENCE [LARGE SCALE GENOMIC DNA]</scope>
    <source>
        <strain evidence="2">1-1 BBBD Race 1</strain>
    </source>
</reference>
<keyword evidence="4" id="KW-1185">Reference proteome</keyword>
<evidence type="ECO:0000313" key="2">
    <source>
        <dbReference type="EMBL" id="OAV92865.1"/>
    </source>
</evidence>
<reference evidence="2" key="1">
    <citation type="submission" date="2009-11" db="EMBL/GenBank/DDBJ databases">
        <authorList>
            <consortium name="The Broad Institute Genome Sequencing Platform"/>
            <person name="Ward D."/>
            <person name="Feldgarden M."/>
            <person name="Earl A."/>
            <person name="Young S.K."/>
            <person name="Zeng Q."/>
            <person name="Koehrsen M."/>
            <person name="Alvarado L."/>
            <person name="Berlin A."/>
            <person name="Bochicchio J."/>
            <person name="Borenstein D."/>
            <person name="Chapman S.B."/>
            <person name="Chen Z."/>
            <person name="Engels R."/>
            <person name="Freedman E."/>
            <person name="Gellesch M."/>
            <person name="Goldberg J."/>
            <person name="Griggs A."/>
            <person name="Gujja S."/>
            <person name="Heilman E."/>
            <person name="Heiman D."/>
            <person name="Hepburn T."/>
            <person name="Howarth C."/>
            <person name="Jen D."/>
            <person name="Larson L."/>
            <person name="Lewis B."/>
            <person name="Mehta T."/>
            <person name="Park D."/>
            <person name="Pearson M."/>
            <person name="Roberts A."/>
            <person name="Saif S."/>
            <person name="Shea T."/>
            <person name="Shenoy N."/>
            <person name="Sisk P."/>
            <person name="Stolte C."/>
            <person name="Sykes S."/>
            <person name="Thomson T."/>
            <person name="Walk T."/>
            <person name="White J."/>
            <person name="Yandava C."/>
            <person name="Izard J."/>
            <person name="Baranova O.V."/>
            <person name="Blanton J.M."/>
            <person name="Tanner A.C."/>
            <person name="Dewhirst F.E."/>
            <person name="Haas B."/>
            <person name="Nusbaum C."/>
            <person name="Birren B."/>
        </authorList>
    </citation>
    <scope>NUCLEOTIDE SEQUENCE [LARGE SCALE GENOMIC DNA]</scope>
    <source>
        <strain evidence="2">1-1 BBBD Race 1</strain>
    </source>
</reference>
<dbReference type="Proteomes" id="UP000005240">
    <property type="component" value="Unassembled WGS sequence"/>
</dbReference>